<accession>A0A0D8BGA2</accession>
<evidence type="ECO:0000256" key="3">
    <source>
        <dbReference type="ARBA" id="ARBA00022692"/>
    </source>
</evidence>
<reference evidence="13" key="1">
    <citation type="submission" date="2015-02" db="EMBL/GenBank/DDBJ databases">
        <title>Draft Genome of Frankia sp. CpI1-S.</title>
        <authorList>
            <person name="Oshone R.T."/>
            <person name="Ngom M."/>
            <person name="Ghodhbane-Gtari F."/>
            <person name="Gtari M."/>
            <person name="Morris K."/>
            <person name="Thomas K."/>
            <person name="Sen A."/>
            <person name="Tisa L.S."/>
        </authorList>
    </citation>
    <scope>NUCLEOTIDE SEQUENCE [LARGE SCALE GENOMIC DNA]</scope>
    <source>
        <strain evidence="13">CpI1-S</strain>
    </source>
</reference>
<dbReference type="RefSeq" id="WP_199865402.1">
    <property type="nucleotide sequence ID" value="NZ_JYFN01000023.1"/>
</dbReference>
<feature type="transmembrane region" description="Helical" evidence="10">
    <location>
        <begin position="235"/>
        <end position="254"/>
    </location>
</feature>
<reference evidence="12 13" key="2">
    <citation type="journal article" date="2016" name="Genome Announc.">
        <title>Permanent Draft Genome Sequences for Two Variants of Frankia sp. Strain CpI1, the First Frankia Strain Isolated from Root Nodules of Comptonia peregrina.</title>
        <authorList>
            <person name="Oshone R."/>
            <person name="Hurst S.G.IV."/>
            <person name="Abebe-Akele F."/>
            <person name="Simpson S."/>
            <person name="Morris K."/>
            <person name="Thomas W.K."/>
            <person name="Tisa L.S."/>
        </authorList>
    </citation>
    <scope>NUCLEOTIDE SEQUENCE [LARGE SCALE GENOMIC DNA]</scope>
    <source>
        <strain evidence="13">CpI1-S</strain>
    </source>
</reference>
<dbReference type="CDD" id="cd03505">
    <property type="entry name" value="Delta9-FADS-like"/>
    <property type="match status" value="1"/>
</dbReference>
<dbReference type="GO" id="GO:0016020">
    <property type="term" value="C:membrane"/>
    <property type="evidence" value="ECO:0007669"/>
    <property type="project" value="UniProtKB-SubCell"/>
</dbReference>
<dbReference type="GO" id="GO:0004768">
    <property type="term" value="F:stearoyl-CoA 9-desaturase activity"/>
    <property type="evidence" value="ECO:0007669"/>
    <property type="project" value="UniProtKB-EC"/>
</dbReference>
<feature type="transmembrane region" description="Helical" evidence="10">
    <location>
        <begin position="57"/>
        <end position="79"/>
    </location>
</feature>
<evidence type="ECO:0000256" key="10">
    <source>
        <dbReference type="SAM" id="Phobius"/>
    </source>
</evidence>
<dbReference type="PANTHER" id="PTHR11351">
    <property type="entry name" value="ACYL-COA DESATURASE"/>
    <property type="match status" value="1"/>
</dbReference>
<comment type="similarity">
    <text evidence="2">Belongs to the fatty acid desaturase type 2 family.</text>
</comment>
<evidence type="ECO:0000256" key="9">
    <source>
        <dbReference type="ARBA" id="ARBA00023136"/>
    </source>
</evidence>
<dbReference type="Pfam" id="PF00487">
    <property type="entry name" value="FA_desaturase"/>
    <property type="match status" value="1"/>
</dbReference>
<keyword evidence="6 12" id="KW-0560">Oxidoreductase</keyword>
<feature type="transmembrane region" description="Helical" evidence="10">
    <location>
        <begin position="207"/>
        <end position="229"/>
    </location>
</feature>
<keyword evidence="5 10" id="KW-1133">Transmembrane helix</keyword>
<keyword evidence="9 10" id="KW-0472">Membrane</keyword>
<dbReference type="GO" id="GO:0006631">
    <property type="term" value="P:fatty acid metabolic process"/>
    <property type="evidence" value="ECO:0007669"/>
    <property type="project" value="UniProtKB-KW"/>
</dbReference>
<proteinExistence type="inferred from homology"/>
<comment type="caution">
    <text evidence="12">The sequence shown here is derived from an EMBL/GenBank/DDBJ whole genome shotgun (WGS) entry which is preliminary data.</text>
</comment>
<evidence type="ECO:0000256" key="8">
    <source>
        <dbReference type="ARBA" id="ARBA00023098"/>
    </source>
</evidence>
<feature type="domain" description="Fatty acid desaturase" evidence="11">
    <location>
        <begin position="88"/>
        <end position="315"/>
    </location>
</feature>
<sequence length="351" mass="38434">MASVDPAACPAGAARPAGADGAVGGVGAVGGRVAVVSEPRRKTVSNPFLHRLQRRHFLLFDVLPIAGTGAAVAFLWVHPLGVTEIALLFVLWLVTGLGISVGYHRLFTHRTFKAAPSAAAVLAICGSMAGQGGVVSWVALHRRHHECSDREGDPHSPNLAGAGLPGRLRGLVHSHFLWMRRHEYPNVAHYAPDLIRNRSLMRVARRYHLWVVLGLLLPALVGGLAYRSWEGAVSGLLWGGLVRMFVLEHTIWAINSFLHMFGTRPYESRENSRNGGIFALLTFGESWHNNHHAFPDSPSFGLTWYRFDPGYWLIRIMAAFGLARDLRLPSGQRRAAQRTGRREAVGLDPAA</sequence>
<evidence type="ECO:0000256" key="2">
    <source>
        <dbReference type="ARBA" id="ARBA00008749"/>
    </source>
</evidence>
<keyword evidence="4" id="KW-0276">Fatty acid metabolism</keyword>
<dbReference type="AlphaFoldDB" id="A0A0D8BGA2"/>
<evidence type="ECO:0000313" key="12">
    <source>
        <dbReference type="EMBL" id="KJE22457.1"/>
    </source>
</evidence>
<keyword evidence="8" id="KW-0443">Lipid metabolism</keyword>
<evidence type="ECO:0000256" key="1">
    <source>
        <dbReference type="ARBA" id="ARBA00004141"/>
    </source>
</evidence>
<keyword evidence="3 10" id="KW-0812">Transmembrane</keyword>
<gene>
    <name evidence="12" type="ORF">FF36_03149</name>
</gene>
<comment type="subcellular location">
    <subcellularLocation>
        <location evidence="1">Membrane</location>
        <topology evidence="1">Multi-pass membrane protein</topology>
    </subcellularLocation>
</comment>
<evidence type="ECO:0000256" key="4">
    <source>
        <dbReference type="ARBA" id="ARBA00022832"/>
    </source>
</evidence>
<keyword evidence="7" id="KW-0408">Iron</keyword>
<keyword evidence="13" id="KW-1185">Reference proteome</keyword>
<protein>
    <submittedName>
        <fullName evidence="12">Delta-9 acyl-phospholipid desaturase</fullName>
        <ecNumber evidence="12">1.14.19.1</ecNumber>
    </submittedName>
</protein>
<dbReference type="Proteomes" id="UP000032545">
    <property type="component" value="Unassembled WGS sequence"/>
</dbReference>
<evidence type="ECO:0000313" key="13">
    <source>
        <dbReference type="Proteomes" id="UP000032545"/>
    </source>
</evidence>
<evidence type="ECO:0000256" key="7">
    <source>
        <dbReference type="ARBA" id="ARBA00023004"/>
    </source>
</evidence>
<organism evidence="12 13">
    <name type="scientific">Frankia torreyi</name>
    <dbReference type="NCBI Taxonomy" id="1856"/>
    <lineage>
        <taxon>Bacteria</taxon>
        <taxon>Bacillati</taxon>
        <taxon>Actinomycetota</taxon>
        <taxon>Actinomycetes</taxon>
        <taxon>Frankiales</taxon>
        <taxon>Frankiaceae</taxon>
        <taxon>Frankia</taxon>
    </lineage>
</organism>
<feature type="transmembrane region" description="Helical" evidence="10">
    <location>
        <begin position="85"/>
        <end position="103"/>
    </location>
</feature>
<dbReference type="InterPro" id="IPR005804">
    <property type="entry name" value="FA_desaturase_dom"/>
</dbReference>
<dbReference type="InterPro" id="IPR015876">
    <property type="entry name" value="Acyl-CoA_DS"/>
</dbReference>
<dbReference type="EMBL" id="JYFN01000023">
    <property type="protein sequence ID" value="KJE22457.1"/>
    <property type="molecule type" value="Genomic_DNA"/>
</dbReference>
<evidence type="ECO:0000259" key="11">
    <source>
        <dbReference type="Pfam" id="PF00487"/>
    </source>
</evidence>
<dbReference type="EC" id="1.14.19.1" evidence="12"/>
<evidence type="ECO:0000256" key="5">
    <source>
        <dbReference type="ARBA" id="ARBA00022989"/>
    </source>
</evidence>
<dbReference type="PRINTS" id="PR00075">
    <property type="entry name" value="FACDDSATRASE"/>
</dbReference>
<dbReference type="PANTHER" id="PTHR11351:SF3">
    <property type="entry name" value="BLL4393 PROTEIN"/>
    <property type="match status" value="1"/>
</dbReference>
<name>A0A0D8BGA2_9ACTN</name>
<dbReference type="PATRIC" id="fig|1502723.3.peg.2552"/>
<evidence type="ECO:0000256" key="6">
    <source>
        <dbReference type="ARBA" id="ARBA00023002"/>
    </source>
</evidence>